<dbReference type="AlphaFoldDB" id="A0A382HDN8"/>
<evidence type="ECO:0000313" key="1">
    <source>
        <dbReference type="EMBL" id="SVB85396.1"/>
    </source>
</evidence>
<organism evidence="1">
    <name type="scientific">marine metagenome</name>
    <dbReference type="NCBI Taxonomy" id="408172"/>
    <lineage>
        <taxon>unclassified sequences</taxon>
        <taxon>metagenomes</taxon>
        <taxon>ecological metagenomes</taxon>
    </lineage>
</organism>
<sequence length="75" mass="8293">MSLLIHNYGIETSREWQPSTTSLKDTCSLGDIFRYTSSGIPIKHVYLLPSHSLVDLTLPDTTGGQDLFDATVQLP</sequence>
<accession>A0A382HDN8</accession>
<dbReference type="EMBL" id="UINC01060661">
    <property type="protein sequence ID" value="SVB85396.1"/>
    <property type="molecule type" value="Genomic_DNA"/>
</dbReference>
<reference evidence="1" key="1">
    <citation type="submission" date="2018-05" db="EMBL/GenBank/DDBJ databases">
        <authorList>
            <person name="Lanie J.A."/>
            <person name="Ng W.-L."/>
            <person name="Kazmierczak K.M."/>
            <person name="Andrzejewski T.M."/>
            <person name="Davidsen T.M."/>
            <person name="Wayne K.J."/>
            <person name="Tettelin H."/>
            <person name="Glass J.I."/>
            <person name="Rusch D."/>
            <person name="Podicherti R."/>
            <person name="Tsui H.-C.T."/>
            <person name="Winkler M.E."/>
        </authorList>
    </citation>
    <scope>NUCLEOTIDE SEQUENCE</scope>
</reference>
<protein>
    <submittedName>
        <fullName evidence="1">Uncharacterized protein</fullName>
    </submittedName>
</protein>
<proteinExistence type="predicted"/>
<gene>
    <name evidence="1" type="ORF">METZ01_LOCUS238250</name>
</gene>
<name>A0A382HDN8_9ZZZZ</name>
<feature type="non-terminal residue" evidence="1">
    <location>
        <position position="75"/>
    </location>
</feature>